<evidence type="ECO:0000256" key="6">
    <source>
        <dbReference type="ARBA" id="ARBA00022989"/>
    </source>
</evidence>
<evidence type="ECO:0000256" key="1">
    <source>
        <dbReference type="ARBA" id="ARBA00004370"/>
    </source>
</evidence>
<keyword evidence="8 11" id="KW-0408">Iron</keyword>
<evidence type="ECO:0000256" key="13">
    <source>
        <dbReference type="SAM" id="Phobius"/>
    </source>
</evidence>
<dbReference type="PRINTS" id="PR00385">
    <property type="entry name" value="P450"/>
</dbReference>
<keyword evidence="15" id="KW-1185">Reference proteome</keyword>
<evidence type="ECO:0000256" key="9">
    <source>
        <dbReference type="ARBA" id="ARBA00023033"/>
    </source>
</evidence>
<evidence type="ECO:0000256" key="5">
    <source>
        <dbReference type="ARBA" id="ARBA00022723"/>
    </source>
</evidence>
<dbReference type="InParanoid" id="A0A2G5C2G9"/>
<dbReference type="PROSITE" id="PS00086">
    <property type="entry name" value="CYTOCHROME_P450"/>
    <property type="match status" value="1"/>
</dbReference>
<keyword evidence="4 13" id="KW-0812">Transmembrane</keyword>
<dbReference type="InterPro" id="IPR036396">
    <property type="entry name" value="Cyt_P450_sf"/>
</dbReference>
<comment type="subcellular location">
    <subcellularLocation>
        <location evidence="1">Membrane</location>
    </subcellularLocation>
</comment>
<keyword evidence="6 13" id="KW-1133">Transmembrane helix</keyword>
<comment type="cofactor">
    <cofactor evidence="11">
        <name>heme</name>
        <dbReference type="ChEBI" id="CHEBI:30413"/>
    </cofactor>
</comment>
<evidence type="ECO:0000256" key="10">
    <source>
        <dbReference type="ARBA" id="ARBA00023136"/>
    </source>
</evidence>
<evidence type="ECO:0000256" key="4">
    <source>
        <dbReference type="ARBA" id="ARBA00022692"/>
    </source>
</evidence>
<accession>A0A2G5C2G9</accession>
<dbReference type="InterPro" id="IPR050665">
    <property type="entry name" value="Cytochrome_P450_Monooxygen"/>
</dbReference>
<organism evidence="14 15">
    <name type="scientific">Aquilegia coerulea</name>
    <name type="common">Rocky mountain columbine</name>
    <dbReference type="NCBI Taxonomy" id="218851"/>
    <lineage>
        <taxon>Eukaryota</taxon>
        <taxon>Viridiplantae</taxon>
        <taxon>Streptophyta</taxon>
        <taxon>Embryophyta</taxon>
        <taxon>Tracheophyta</taxon>
        <taxon>Spermatophyta</taxon>
        <taxon>Magnoliopsida</taxon>
        <taxon>Ranunculales</taxon>
        <taxon>Ranunculaceae</taxon>
        <taxon>Thalictroideae</taxon>
        <taxon>Aquilegia</taxon>
    </lineage>
</organism>
<reference evidence="14 15" key="1">
    <citation type="submission" date="2017-09" db="EMBL/GenBank/DDBJ databases">
        <title>WGS assembly of Aquilegia coerulea Goldsmith.</title>
        <authorList>
            <person name="Hodges S."/>
            <person name="Kramer E."/>
            <person name="Nordborg M."/>
            <person name="Tomkins J."/>
            <person name="Borevitz J."/>
            <person name="Derieg N."/>
            <person name="Yan J."/>
            <person name="Mihaltcheva S."/>
            <person name="Hayes R.D."/>
            <person name="Rokhsar D."/>
        </authorList>
    </citation>
    <scope>NUCLEOTIDE SEQUENCE [LARGE SCALE GENOMIC DNA]</scope>
    <source>
        <strain evidence="15">cv. Goldsmith</strain>
    </source>
</reference>
<evidence type="ECO:0000256" key="11">
    <source>
        <dbReference type="PIRSR" id="PIRSR602401-1"/>
    </source>
</evidence>
<evidence type="ECO:0000256" key="2">
    <source>
        <dbReference type="ARBA" id="ARBA00010617"/>
    </source>
</evidence>
<dbReference type="PANTHER" id="PTHR24282:SF211">
    <property type="entry name" value="CYTOCHROME P450-RELATED"/>
    <property type="match status" value="1"/>
</dbReference>
<dbReference type="OrthoDB" id="1470350at2759"/>
<dbReference type="PANTHER" id="PTHR24282">
    <property type="entry name" value="CYTOCHROME P450 FAMILY MEMBER"/>
    <property type="match status" value="1"/>
</dbReference>
<keyword evidence="5 11" id="KW-0479">Metal-binding</keyword>
<comment type="similarity">
    <text evidence="2 12">Belongs to the cytochrome P450 family.</text>
</comment>
<protein>
    <recommendedName>
        <fullName evidence="16">Cytochrome P450</fullName>
    </recommendedName>
</protein>
<evidence type="ECO:0000256" key="7">
    <source>
        <dbReference type="ARBA" id="ARBA00023002"/>
    </source>
</evidence>
<gene>
    <name evidence="14" type="ORF">AQUCO_11300008v1</name>
</gene>
<sequence length="514" mass="59041">MGGFDLVSFCFGYLIIFLLLRKILIATWWNPRKIEQKLRNQGIEGPSYKFLVGSFRELAKMYSSKAKLDTVVTPIGSQMKHTIIQDLVPHLHLWKEKYGRVFFYWFGPTPRLVVTDPELLKEILHNTQLFLKAIPNPAIYELIGNGLVVAEGELWARHRKILNPFFHIEAIKGYVQTIVNCNNEMITVWKDLIRRDGPELEVNSLFRTLTKDIFARIAFQSNFKRVDRIVELQMEQINILKQIFGLVYIPGSRFLPTPFNIKNRRLRNELEEIFKELISCRDETNKDNKDLLGLMLSATNNDGNNGHKMSSKEMIDECRTFFLAGFQSTSVLPTWACILLSIHTDWQDKARHEVEQVLQGNPPDYESAARLKILNMIVNETLRLYSPQPFSLRIVEKETKLGNLKIPAGTNIEIPFIAVHHDPQEWGEDVDDFNPARFAEGVAKASKSSRAFMPFSSGTRVCLGMNFSLIEAKLTLAMILQKFSFTISPNYKHSPACRATTWPVHGAHIIFQNL</sequence>
<dbReference type="SUPFAM" id="SSF48264">
    <property type="entry name" value="Cytochrome P450"/>
    <property type="match status" value="1"/>
</dbReference>
<keyword evidence="3 11" id="KW-0349">Heme</keyword>
<dbReference type="GO" id="GO:0005506">
    <property type="term" value="F:iron ion binding"/>
    <property type="evidence" value="ECO:0007669"/>
    <property type="project" value="InterPro"/>
</dbReference>
<evidence type="ECO:0000256" key="12">
    <source>
        <dbReference type="RuleBase" id="RU000461"/>
    </source>
</evidence>
<proteinExistence type="inferred from homology"/>
<dbReference type="EMBL" id="KZ305129">
    <property type="protein sequence ID" value="PIA25488.1"/>
    <property type="molecule type" value="Genomic_DNA"/>
</dbReference>
<feature type="binding site" description="axial binding residue" evidence="11">
    <location>
        <position position="462"/>
    </location>
    <ligand>
        <name>heme</name>
        <dbReference type="ChEBI" id="CHEBI:30413"/>
    </ligand>
    <ligandPart>
        <name>Fe</name>
        <dbReference type="ChEBI" id="CHEBI:18248"/>
    </ligandPart>
</feature>
<dbReference type="Pfam" id="PF00067">
    <property type="entry name" value="p450"/>
    <property type="match status" value="1"/>
</dbReference>
<dbReference type="GO" id="GO:0020037">
    <property type="term" value="F:heme binding"/>
    <property type="evidence" value="ECO:0007669"/>
    <property type="project" value="InterPro"/>
</dbReference>
<dbReference type="GO" id="GO:0016705">
    <property type="term" value="F:oxidoreductase activity, acting on paired donors, with incorporation or reduction of molecular oxygen"/>
    <property type="evidence" value="ECO:0007669"/>
    <property type="project" value="InterPro"/>
</dbReference>
<dbReference type="GO" id="GO:0044550">
    <property type="term" value="P:secondary metabolite biosynthetic process"/>
    <property type="evidence" value="ECO:0007669"/>
    <property type="project" value="UniProtKB-ARBA"/>
</dbReference>
<dbReference type="STRING" id="218851.A0A2G5C2G9"/>
<evidence type="ECO:0000313" key="14">
    <source>
        <dbReference type="EMBL" id="PIA25488.1"/>
    </source>
</evidence>
<dbReference type="AlphaFoldDB" id="A0A2G5C2G9"/>
<dbReference type="InterPro" id="IPR001128">
    <property type="entry name" value="Cyt_P450"/>
</dbReference>
<dbReference type="Proteomes" id="UP000230069">
    <property type="component" value="Unassembled WGS sequence"/>
</dbReference>
<feature type="transmembrane region" description="Helical" evidence="13">
    <location>
        <begin position="6"/>
        <end position="29"/>
    </location>
</feature>
<dbReference type="Gene3D" id="1.10.630.10">
    <property type="entry name" value="Cytochrome P450"/>
    <property type="match status" value="1"/>
</dbReference>
<evidence type="ECO:0000256" key="3">
    <source>
        <dbReference type="ARBA" id="ARBA00022617"/>
    </source>
</evidence>
<keyword evidence="10 13" id="KW-0472">Membrane</keyword>
<dbReference type="InterPro" id="IPR002401">
    <property type="entry name" value="Cyt_P450_E_grp-I"/>
</dbReference>
<name>A0A2G5C2G9_AQUCA</name>
<dbReference type="GO" id="GO:0016020">
    <property type="term" value="C:membrane"/>
    <property type="evidence" value="ECO:0007669"/>
    <property type="project" value="UniProtKB-SubCell"/>
</dbReference>
<dbReference type="PRINTS" id="PR00463">
    <property type="entry name" value="EP450I"/>
</dbReference>
<keyword evidence="9 12" id="KW-0503">Monooxygenase</keyword>
<evidence type="ECO:0000313" key="15">
    <source>
        <dbReference type="Proteomes" id="UP000230069"/>
    </source>
</evidence>
<keyword evidence="7 12" id="KW-0560">Oxidoreductase</keyword>
<dbReference type="InterPro" id="IPR017972">
    <property type="entry name" value="Cyt_P450_CS"/>
</dbReference>
<evidence type="ECO:0000256" key="8">
    <source>
        <dbReference type="ARBA" id="ARBA00023004"/>
    </source>
</evidence>
<dbReference type="GO" id="GO:0004497">
    <property type="term" value="F:monooxygenase activity"/>
    <property type="evidence" value="ECO:0007669"/>
    <property type="project" value="UniProtKB-KW"/>
</dbReference>
<evidence type="ECO:0008006" key="16">
    <source>
        <dbReference type="Google" id="ProtNLM"/>
    </source>
</evidence>